<dbReference type="PANTHER" id="PTHR28019:SF2">
    <property type="entry name" value="CELL MEMBRANE PROTEIN YLR413W-RELATED"/>
    <property type="match status" value="1"/>
</dbReference>
<evidence type="ECO:0000313" key="3">
    <source>
        <dbReference type="EMBL" id="CAJ2512440.1"/>
    </source>
</evidence>
<dbReference type="GO" id="GO:0031505">
    <property type="term" value="P:fungal-type cell wall organization"/>
    <property type="evidence" value="ECO:0007669"/>
    <property type="project" value="TreeGrafter"/>
</dbReference>
<dbReference type="Pfam" id="PF06687">
    <property type="entry name" value="SUR7"/>
    <property type="match status" value="1"/>
</dbReference>
<evidence type="ECO:0000313" key="4">
    <source>
        <dbReference type="Proteomes" id="UP001295740"/>
    </source>
</evidence>
<organism evidence="3 4">
    <name type="scientific">Anthostomella pinea</name>
    <dbReference type="NCBI Taxonomy" id="933095"/>
    <lineage>
        <taxon>Eukaryota</taxon>
        <taxon>Fungi</taxon>
        <taxon>Dikarya</taxon>
        <taxon>Ascomycota</taxon>
        <taxon>Pezizomycotina</taxon>
        <taxon>Sordariomycetes</taxon>
        <taxon>Xylariomycetidae</taxon>
        <taxon>Xylariales</taxon>
        <taxon>Xylariaceae</taxon>
        <taxon>Anthostomella</taxon>
    </lineage>
</organism>
<proteinExistence type="predicted"/>
<protein>
    <submittedName>
        <fullName evidence="3">Uu.00g054550.m01.CDS01</fullName>
    </submittedName>
</protein>
<sequence length="377" mass="39568">MAARKPSWVNLFLALLFSLLSLIFVFIIILSGLGGHVPAEYLKIDTTNLAIPAKLGTSTFLQDLSAVASTDYVGQPATSQTLGLAKTYSLTLLTACAQADADSSSATTTCSKPRIGYNFNPGSDLKLDSTAAASSTLPSTYRAQLQTHRLVSTFLGIAYAISIPLTLLSCLCILLTRCFPRVVAVGRVASGLVSAVLLAAAIASVVAFVRLRDTFNGALGDIGVETAAGSRAFGLGFGAAGLSFAAFLGLLVQARSRGSRRSAAFAGDGKGGTAGFITGEQHPQHQQRAMPVAAAAAAGFLKRMGRPKYTQVEKRTATHGRAASPDEDREGLIGAGEDDFAHAHVNDFAMRDMEQKRSRGVNDPYDLVNTAYEPAVF</sequence>
<dbReference type="InterPro" id="IPR009571">
    <property type="entry name" value="SUR7/Rim9-like_fungi"/>
</dbReference>
<dbReference type="EMBL" id="CAUWAG010000019">
    <property type="protein sequence ID" value="CAJ2512440.1"/>
    <property type="molecule type" value="Genomic_DNA"/>
</dbReference>
<evidence type="ECO:0000256" key="1">
    <source>
        <dbReference type="SAM" id="MobiDB-lite"/>
    </source>
</evidence>
<dbReference type="AlphaFoldDB" id="A0AAI8YPP1"/>
<dbReference type="GO" id="GO:0051285">
    <property type="term" value="C:cell cortex of cell tip"/>
    <property type="evidence" value="ECO:0007669"/>
    <property type="project" value="TreeGrafter"/>
</dbReference>
<feature type="transmembrane region" description="Helical" evidence="2">
    <location>
        <begin position="231"/>
        <end position="252"/>
    </location>
</feature>
<dbReference type="GO" id="GO:0005886">
    <property type="term" value="C:plasma membrane"/>
    <property type="evidence" value="ECO:0007669"/>
    <property type="project" value="InterPro"/>
</dbReference>
<comment type="caution">
    <text evidence="3">The sequence shown here is derived from an EMBL/GenBank/DDBJ whole genome shotgun (WGS) entry which is preliminary data.</text>
</comment>
<accession>A0AAI8YPP1</accession>
<feature type="region of interest" description="Disordered" evidence="1">
    <location>
        <begin position="310"/>
        <end position="332"/>
    </location>
</feature>
<dbReference type="InterPro" id="IPR052413">
    <property type="entry name" value="SUR7_domain"/>
</dbReference>
<feature type="transmembrane region" description="Helical" evidence="2">
    <location>
        <begin position="188"/>
        <end position="211"/>
    </location>
</feature>
<dbReference type="PANTHER" id="PTHR28019">
    <property type="entry name" value="CELL MEMBRANE PROTEIN YLR413W-RELATED"/>
    <property type="match status" value="1"/>
</dbReference>
<keyword evidence="2" id="KW-0472">Membrane</keyword>
<keyword evidence="2" id="KW-1133">Transmembrane helix</keyword>
<evidence type="ECO:0000256" key="2">
    <source>
        <dbReference type="SAM" id="Phobius"/>
    </source>
</evidence>
<keyword evidence="4" id="KW-1185">Reference proteome</keyword>
<name>A0AAI8YPP1_9PEZI</name>
<dbReference type="Proteomes" id="UP001295740">
    <property type="component" value="Unassembled WGS sequence"/>
</dbReference>
<keyword evidence="2" id="KW-0812">Transmembrane</keyword>
<feature type="transmembrane region" description="Helical" evidence="2">
    <location>
        <begin position="12"/>
        <end position="33"/>
    </location>
</feature>
<reference evidence="3" key="1">
    <citation type="submission" date="2023-10" db="EMBL/GenBank/DDBJ databases">
        <authorList>
            <person name="Hackl T."/>
        </authorList>
    </citation>
    <scope>NUCLEOTIDE SEQUENCE</scope>
</reference>
<feature type="transmembrane region" description="Helical" evidence="2">
    <location>
        <begin position="154"/>
        <end position="176"/>
    </location>
</feature>
<gene>
    <name evidence="3" type="ORF">KHLLAP_LOCUS12908</name>
</gene>